<sequence>MRAFALAAAACLTVGQADAAIVTYTAVATNVSATYLRYFYDDLGNYLGSRTGDSPTVADMDISLAFTSERLEPGQPYDLISATYDGILVELNGMRASAFGNVLGGTVIFEENLNLSFWDINYLDLRYPNNIIGYRQVYSFMDRLTFSDTFNGFGYFSDLYPLAKYGEIVSYEFEYLEAAGKVWEVTSPAPVPLPAAAPLLLAGTAALIALRRRQRVVVDR</sequence>
<evidence type="ECO:0000313" key="2">
    <source>
        <dbReference type="EMBL" id="KFI27776.1"/>
    </source>
</evidence>
<dbReference type="InterPro" id="IPR022472">
    <property type="entry name" value="VPLPA-CTERM"/>
</dbReference>
<dbReference type="EMBL" id="JGYG01000010">
    <property type="protein sequence ID" value="KFI27776.1"/>
    <property type="molecule type" value="Genomic_DNA"/>
</dbReference>
<keyword evidence="1" id="KW-0732">Signal</keyword>
<comment type="caution">
    <text evidence="2">The sequence shown here is derived from an EMBL/GenBank/DDBJ whole genome shotgun (WGS) entry which is preliminary data.</text>
</comment>
<accession>A0A086Y0H6</accession>
<organism evidence="2 3">
    <name type="scientific">Haematobacter massiliensis</name>
    <dbReference type="NCBI Taxonomy" id="195105"/>
    <lineage>
        <taxon>Bacteria</taxon>
        <taxon>Pseudomonadati</taxon>
        <taxon>Pseudomonadota</taxon>
        <taxon>Alphaproteobacteria</taxon>
        <taxon>Rhodobacterales</taxon>
        <taxon>Paracoccaceae</taxon>
        <taxon>Haematobacter</taxon>
    </lineage>
</organism>
<feature type="signal peptide" evidence="1">
    <location>
        <begin position="1"/>
        <end position="19"/>
    </location>
</feature>
<reference evidence="2 3" key="1">
    <citation type="submission" date="2014-03" db="EMBL/GenBank/DDBJ databases">
        <title>Genome of Haematobacter massiliensis CCUG 47968.</title>
        <authorList>
            <person name="Wang D."/>
            <person name="Wang G."/>
        </authorList>
    </citation>
    <scope>NUCLEOTIDE SEQUENCE [LARGE SCALE GENOMIC DNA]</scope>
    <source>
        <strain evidence="2 3">CCUG 47968</strain>
    </source>
</reference>
<dbReference type="RefSeq" id="WP_035712884.1">
    <property type="nucleotide sequence ID" value="NZ_JGYG01000010.1"/>
</dbReference>
<keyword evidence="3" id="KW-1185">Reference proteome</keyword>
<evidence type="ECO:0000256" key="1">
    <source>
        <dbReference type="SAM" id="SignalP"/>
    </source>
</evidence>
<evidence type="ECO:0008006" key="4">
    <source>
        <dbReference type="Google" id="ProtNLM"/>
    </source>
</evidence>
<name>A0A086Y0H6_9RHOB</name>
<dbReference type="NCBIfam" id="TIGR03370">
    <property type="entry name" value="VPLPA-CTERM"/>
    <property type="match status" value="1"/>
</dbReference>
<evidence type="ECO:0000313" key="3">
    <source>
        <dbReference type="Proteomes" id="UP000028826"/>
    </source>
</evidence>
<dbReference type="AlphaFoldDB" id="A0A086Y0H6"/>
<feature type="chain" id="PRO_5001817390" description="VPLPA-CTERM sorting domain-containing protein" evidence="1">
    <location>
        <begin position="20"/>
        <end position="220"/>
    </location>
</feature>
<dbReference type="OrthoDB" id="10010625at2"/>
<protein>
    <recommendedName>
        <fullName evidence="4">VPLPA-CTERM sorting domain-containing protein</fullName>
    </recommendedName>
</protein>
<gene>
    <name evidence="2" type="ORF">CN97_00675</name>
</gene>
<proteinExistence type="predicted"/>
<dbReference type="Proteomes" id="UP000028826">
    <property type="component" value="Unassembled WGS sequence"/>
</dbReference>